<feature type="binding site" evidence="7">
    <location>
        <position position="588"/>
    </location>
    <ligand>
        <name>ATP</name>
        <dbReference type="ChEBI" id="CHEBI:30616"/>
    </ligand>
</feature>
<feature type="domain" description="Protein kinase" evidence="9">
    <location>
        <begin position="560"/>
        <end position="840"/>
    </location>
</feature>
<evidence type="ECO:0000256" key="5">
    <source>
        <dbReference type="ARBA" id="ARBA00022840"/>
    </source>
</evidence>
<dbReference type="InterPro" id="IPR017441">
    <property type="entry name" value="Protein_kinase_ATP_BS"/>
</dbReference>
<dbReference type="InterPro" id="IPR013212">
    <property type="entry name" value="Mad3/Bub1_I"/>
</dbReference>
<dbReference type="InParanoid" id="A5D9V7"/>
<dbReference type="InterPro" id="IPR008271">
    <property type="entry name" value="Ser/Thr_kinase_AS"/>
</dbReference>
<dbReference type="PROSITE" id="PS00107">
    <property type="entry name" value="PROTEIN_KINASE_ATP"/>
    <property type="match status" value="1"/>
</dbReference>
<dbReference type="Pfam" id="PF08311">
    <property type="entry name" value="Mad3_BUB1_I"/>
    <property type="match status" value="1"/>
</dbReference>
<evidence type="ECO:0000256" key="1">
    <source>
        <dbReference type="ARBA" id="ARBA00004629"/>
    </source>
</evidence>
<evidence type="ECO:0000259" key="9">
    <source>
        <dbReference type="PROSITE" id="PS50011"/>
    </source>
</evidence>
<dbReference type="GO" id="GO:0005524">
    <property type="term" value="F:ATP binding"/>
    <property type="evidence" value="ECO:0007669"/>
    <property type="project" value="UniProtKB-UniRule"/>
</dbReference>
<evidence type="ECO:0000313" key="11">
    <source>
        <dbReference type="EMBL" id="EDK35964.2"/>
    </source>
</evidence>
<dbReference type="SMART" id="SM00777">
    <property type="entry name" value="Mad3_BUB1_I"/>
    <property type="match status" value="1"/>
</dbReference>
<organism evidence="11 12">
    <name type="scientific">Meyerozyma guilliermondii (strain ATCC 6260 / CBS 566 / DSM 6381 / JCM 1539 / NBRC 10279 / NRRL Y-324)</name>
    <name type="common">Yeast</name>
    <name type="synonym">Candida guilliermondii</name>
    <dbReference type="NCBI Taxonomy" id="294746"/>
    <lineage>
        <taxon>Eukaryota</taxon>
        <taxon>Fungi</taxon>
        <taxon>Dikarya</taxon>
        <taxon>Ascomycota</taxon>
        <taxon>Saccharomycotina</taxon>
        <taxon>Pichiomycetes</taxon>
        <taxon>Debaryomycetaceae</taxon>
        <taxon>Meyerozyma</taxon>
    </lineage>
</organism>
<dbReference type="InterPro" id="IPR000719">
    <property type="entry name" value="Prot_kinase_dom"/>
</dbReference>
<evidence type="ECO:0000256" key="6">
    <source>
        <dbReference type="ARBA" id="ARBA00023328"/>
    </source>
</evidence>
<dbReference type="PROSITE" id="PS50011">
    <property type="entry name" value="PROTEIN_KINASE_DOM"/>
    <property type="match status" value="1"/>
</dbReference>
<name>A5D9V7_PICGU</name>
<dbReference type="Pfam" id="PF00069">
    <property type="entry name" value="Pkinase"/>
    <property type="match status" value="1"/>
</dbReference>
<dbReference type="EMBL" id="CH408155">
    <property type="protein sequence ID" value="EDK35964.2"/>
    <property type="molecule type" value="Genomic_DNA"/>
</dbReference>
<evidence type="ECO:0000256" key="2">
    <source>
        <dbReference type="ARBA" id="ARBA00022454"/>
    </source>
</evidence>
<dbReference type="Gene3D" id="6.10.20.170">
    <property type="match status" value="1"/>
</dbReference>
<dbReference type="PROSITE" id="PS00108">
    <property type="entry name" value="PROTEIN_KINASE_ST"/>
    <property type="match status" value="1"/>
</dbReference>
<dbReference type="Gene3D" id="1.25.40.430">
    <property type="match status" value="1"/>
</dbReference>
<dbReference type="InterPro" id="IPR011009">
    <property type="entry name" value="Kinase-like_dom_sf"/>
</dbReference>
<dbReference type="GO" id="GO:0007094">
    <property type="term" value="P:mitotic spindle assembly checkpoint signaling"/>
    <property type="evidence" value="ECO:0007669"/>
    <property type="project" value="InterPro"/>
</dbReference>
<dbReference type="OrthoDB" id="248495at2759"/>
<evidence type="ECO:0000259" key="10">
    <source>
        <dbReference type="PROSITE" id="PS51489"/>
    </source>
</evidence>
<dbReference type="Pfam" id="PF08171">
    <property type="entry name" value="Mad3_BUB1_II"/>
    <property type="match status" value="1"/>
</dbReference>
<dbReference type="GO" id="GO:0030447">
    <property type="term" value="P:filamentous growth"/>
    <property type="evidence" value="ECO:0007669"/>
    <property type="project" value="UniProtKB-ARBA"/>
</dbReference>
<keyword evidence="5 7" id="KW-0067">ATP-binding</keyword>
<dbReference type="Proteomes" id="UP000001997">
    <property type="component" value="Unassembled WGS sequence"/>
</dbReference>
<dbReference type="Gene3D" id="1.10.510.10">
    <property type="entry name" value="Transferase(Phosphotransferase) domain 1"/>
    <property type="match status" value="1"/>
</dbReference>
<dbReference type="RefSeq" id="XP_001486685.2">
    <property type="nucleotide sequence ID" value="XM_001486635.1"/>
</dbReference>
<sequence length="872" mass="100614">MDQPSTLDLIEEHKENIQILSTGRSAQKLAEGLKGSRNPNSKTDRAHERNRFEAQLHQWDQLDDPLSVFVSYLDWIHNTYPSGASHESGLLSLLERCTSSLRDITHYKNDPRYLLVWMEYIKYSDSPRDIYVYLAKKQIGQQLALYYEEFARYLEINSCIEDAEDVYKHGIESHARPLARLKASYDRFLQRKTSNQTVESNRPPLTGISAPILDIDVSEPPTKRPKLEIFRDELSEEDGISSIFRSQDYNGELGSIAERTKENKLMARPWSGEMLKQNTDLSSLGPKFSVFKDEDEDATVAQKVQTEEGTYTLVKHRGKKPERLQVDLSLLEKDGREICLSELLLMSISKESNSLENDHSKKETSMQQENFPLDNNEEKDVPIFEHTEHFTIPLKGISESEQSVNEPTVTLYSKQAANEVMSIFNDAAKNVIDDDEDHKTDDTSNLDGFVTETLNLDIKATPPTTNNSVQSSPFIEQPLHHESGESSTTELEVLDPTNENTRRKALLQLKKPLKSYPNYHEYTKSVNKLPVFKKITTSPSRYIPKGNRHSIIDFCGEEIFCLRCELGEGGFGVVYLVETETGSLRALKVETPSTPWEYYILNQVQQRIQARNLQEMVVAPRGMYCFQDESYMVMDYVKQGTLLDVVNFFRIQRPNPMSSGADETLCIYIAVELLKIVEQLHAIGIIHGDLKADNCMIRFEEVDEWSESMNTEAWKRKSITLIDFGRSIDLTLHSPNTQFKCTWEADEQDCPQMNNGEPWLYEADYYGVAGIAHTLLFGEYIKVRLQSDRYVLQRHLKRYWQQHLWSKFFDLLLNPYSANEIKKPLARELQVVRNEMQEWLLENGHSKGLKKTMSEVEEYLNEQDRILRRGLR</sequence>
<dbReference type="FunCoup" id="A5D9V7">
    <property type="interactions" value="508"/>
</dbReference>
<dbReference type="KEGG" id="pgu:PGUG_00062"/>
<proteinExistence type="predicted"/>
<dbReference type="SUPFAM" id="SSF56112">
    <property type="entry name" value="Protein kinase-like (PK-like)"/>
    <property type="match status" value="1"/>
</dbReference>
<reference evidence="11 12" key="1">
    <citation type="journal article" date="2009" name="Nature">
        <title>Evolution of pathogenicity and sexual reproduction in eight Candida genomes.</title>
        <authorList>
            <person name="Butler G."/>
            <person name="Rasmussen M.D."/>
            <person name="Lin M.F."/>
            <person name="Santos M.A."/>
            <person name="Sakthikumar S."/>
            <person name="Munro C.A."/>
            <person name="Rheinbay E."/>
            <person name="Grabherr M."/>
            <person name="Forche A."/>
            <person name="Reedy J.L."/>
            <person name="Agrafioti I."/>
            <person name="Arnaud M.B."/>
            <person name="Bates S."/>
            <person name="Brown A.J."/>
            <person name="Brunke S."/>
            <person name="Costanzo M.C."/>
            <person name="Fitzpatrick D.A."/>
            <person name="de Groot P.W."/>
            <person name="Harris D."/>
            <person name="Hoyer L.L."/>
            <person name="Hube B."/>
            <person name="Klis F.M."/>
            <person name="Kodira C."/>
            <person name="Lennard N."/>
            <person name="Logue M.E."/>
            <person name="Martin R."/>
            <person name="Neiman A.M."/>
            <person name="Nikolaou E."/>
            <person name="Quail M.A."/>
            <person name="Quinn J."/>
            <person name="Santos M.C."/>
            <person name="Schmitzberger F.F."/>
            <person name="Sherlock G."/>
            <person name="Shah P."/>
            <person name="Silverstein K.A."/>
            <person name="Skrzypek M.S."/>
            <person name="Soll D."/>
            <person name="Staggs R."/>
            <person name="Stansfield I."/>
            <person name="Stumpf M.P."/>
            <person name="Sudbery P.E."/>
            <person name="Srikantha T."/>
            <person name="Zeng Q."/>
            <person name="Berman J."/>
            <person name="Berriman M."/>
            <person name="Heitman J."/>
            <person name="Gow N.A."/>
            <person name="Lorenz M.C."/>
            <person name="Birren B.W."/>
            <person name="Kellis M."/>
            <person name="Cuomo C.A."/>
        </authorList>
    </citation>
    <scope>NUCLEOTIDE SEQUENCE [LARGE SCALE GENOMIC DNA]</scope>
    <source>
        <strain evidence="12">ATCC 6260 / CBS 566 / DSM 6381 / JCM 1539 / NBRC 10279 / NRRL Y-324</strain>
    </source>
</reference>
<dbReference type="SMART" id="SM00220">
    <property type="entry name" value="S_TKc"/>
    <property type="match status" value="1"/>
</dbReference>
<keyword evidence="6" id="KW-0137">Centromere</keyword>
<comment type="subcellular location">
    <subcellularLocation>
        <location evidence="1">Chromosome</location>
        <location evidence="1">Centromere</location>
        <location evidence="1">Kinetochore</location>
    </subcellularLocation>
</comment>
<dbReference type="GO" id="GO:0004672">
    <property type="term" value="F:protein kinase activity"/>
    <property type="evidence" value="ECO:0007669"/>
    <property type="project" value="InterPro"/>
</dbReference>
<gene>
    <name evidence="11" type="ORF">PGUG_00062</name>
</gene>
<dbReference type="PROSITE" id="PS51489">
    <property type="entry name" value="BUB1_N"/>
    <property type="match status" value="1"/>
</dbReference>
<dbReference type="PANTHER" id="PTHR14030:SF4">
    <property type="entry name" value="BUB1 KINASE, ISOFORM A-RELATED"/>
    <property type="match status" value="1"/>
</dbReference>
<dbReference type="GO" id="GO:0032991">
    <property type="term" value="C:protein-containing complex"/>
    <property type="evidence" value="ECO:0007669"/>
    <property type="project" value="UniProtKB-ARBA"/>
</dbReference>
<dbReference type="GO" id="GO:0000776">
    <property type="term" value="C:kinetochore"/>
    <property type="evidence" value="ECO:0007669"/>
    <property type="project" value="UniProtKB-KW"/>
</dbReference>
<protein>
    <recommendedName>
        <fullName evidence="13">Protein kinase domain-containing protein</fullName>
    </recommendedName>
</protein>
<keyword evidence="4" id="KW-0995">Kinetochore</keyword>
<dbReference type="FunFam" id="1.25.40.430:FF:000003">
    <property type="entry name" value="Checkpoint serine/threonine-protein kinase BUB1"/>
    <property type="match status" value="1"/>
</dbReference>
<evidence type="ECO:0000256" key="7">
    <source>
        <dbReference type="PROSITE-ProRule" id="PRU10141"/>
    </source>
</evidence>
<dbReference type="STRING" id="294746.A5D9V7"/>
<dbReference type="GO" id="GO:0005634">
    <property type="term" value="C:nucleus"/>
    <property type="evidence" value="ECO:0007669"/>
    <property type="project" value="TreeGrafter"/>
</dbReference>
<dbReference type="HOGENOM" id="CLU_002115_1_0_1"/>
<evidence type="ECO:0000256" key="4">
    <source>
        <dbReference type="ARBA" id="ARBA00022838"/>
    </source>
</evidence>
<keyword evidence="12" id="KW-1185">Reference proteome</keyword>
<keyword evidence="3 7" id="KW-0547">Nucleotide-binding</keyword>
<feature type="region of interest" description="Disordered" evidence="8">
    <location>
        <begin position="479"/>
        <end position="498"/>
    </location>
</feature>
<keyword evidence="2" id="KW-0158">Chromosome</keyword>
<dbReference type="PANTHER" id="PTHR14030">
    <property type="entry name" value="MITOTIC CHECKPOINT SERINE/THREONINE-PROTEIN KINASE BUB1"/>
    <property type="match status" value="1"/>
</dbReference>
<feature type="domain" description="BUB1 N-terminal" evidence="10">
    <location>
        <begin position="52"/>
        <end position="209"/>
    </location>
</feature>
<dbReference type="GO" id="GO:0051754">
    <property type="term" value="P:meiotic sister chromatid cohesion, centromeric"/>
    <property type="evidence" value="ECO:0007669"/>
    <property type="project" value="TreeGrafter"/>
</dbReference>
<dbReference type="CDD" id="cd13981">
    <property type="entry name" value="STKc_Bub1_BubR1"/>
    <property type="match status" value="1"/>
</dbReference>
<evidence type="ECO:0008006" key="13">
    <source>
        <dbReference type="Google" id="ProtNLM"/>
    </source>
</evidence>
<dbReference type="GeneID" id="5129746"/>
<dbReference type="InterPro" id="IPR012572">
    <property type="entry name" value="Mad3/Bub1_II"/>
</dbReference>
<dbReference type="eggNOG" id="KOG1166">
    <property type="taxonomic scope" value="Eukaryota"/>
</dbReference>
<evidence type="ECO:0000256" key="8">
    <source>
        <dbReference type="SAM" id="MobiDB-lite"/>
    </source>
</evidence>
<evidence type="ECO:0000256" key="3">
    <source>
        <dbReference type="ARBA" id="ARBA00022741"/>
    </source>
</evidence>
<dbReference type="OMA" id="WEYYILN"/>
<dbReference type="AlphaFoldDB" id="A5D9V7"/>
<dbReference type="VEuPathDB" id="FungiDB:PGUG_00062"/>
<dbReference type="InterPro" id="IPR015661">
    <property type="entry name" value="Bub1/Mad3"/>
</dbReference>
<accession>A5D9V7</accession>
<evidence type="ECO:0000313" key="12">
    <source>
        <dbReference type="Proteomes" id="UP000001997"/>
    </source>
</evidence>